<dbReference type="InterPro" id="IPR056203">
    <property type="entry name" value="Cds6_C"/>
</dbReference>
<evidence type="ECO:0000256" key="5">
    <source>
        <dbReference type="ARBA" id="ARBA00022984"/>
    </source>
</evidence>
<keyword evidence="11" id="KW-1185">Reference proteome</keyword>
<keyword evidence="6 7" id="KW-0961">Cell wall biogenesis/degradation</keyword>
<dbReference type="SUPFAM" id="SSF54427">
    <property type="entry name" value="NTF2-like"/>
    <property type="match status" value="1"/>
</dbReference>
<dbReference type="SUPFAM" id="SSF141523">
    <property type="entry name" value="L,D-transpeptidase catalytic domain-like"/>
    <property type="match status" value="1"/>
</dbReference>
<evidence type="ECO:0000256" key="4">
    <source>
        <dbReference type="ARBA" id="ARBA00022960"/>
    </source>
</evidence>
<gene>
    <name evidence="10" type="ORF">SAMN02745857_00285</name>
</gene>
<evidence type="ECO:0000256" key="6">
    <source>
        <dbReference type="ARBA" id="ARBA00023316"/>
    </source>
</evidence>
<comment type="pathway">
    <text evidence="1 7">Cell wall biogenesis; peptidoglycan biosynthesis.</text>
</comment>
<dbReference type="Pfam" id="PF03734">
    <property type="entry name" value="YkuD"/>
    <property type="match status" value="1"/>
</dbReference>
<evidence type="ECO:0000256" key="7">
    <source>
        <dbReference type="PROSITE-ProRule" id="PRU01373"/>
    </source>
</evidence>
<organism evidence="10 11">
    <name type="scientific">Andreprevotia lacus DSM 23236</name>
    <dbReference type="NCBI Taxonomy" id="1121001"/>
    <lineage>
        <taxon>Bacteria</taxon>
        <taxon>Pseudomonadati</taxon>
        <taxon>Pseudomonadota</taxon>
        <taxon>Betaproteobacteria</taxon>
        <taxon>Neisseriales</taxon>
        <taxon>Chitinibacteraceae</taxon>
        <taxon>Andreprevotia</taxon>
    </lineage>
</organism>
<evidence type="ECO:0000313" key="10">
    <source>
        <dbReference type="EMBL" id="SMC16940.1"/>
    </source>
</evidence>
<dbReference type="GO" id="GO:0008360">
    <property type="term" value="P:regulation of cell shape"/>
    <property type="evidence" value="ECO:0007669"/>
    <property type="project" value="UniProtKB-UniRule"/>
</dbReference>
<dbReference type="STRING" id="1121001.SAMN02745857_00285"/>
<dbReference type="Proteomes" id="UP000192761">
    <property type="component" value="Unassembled WGS sequence"/>
</dbReference>
<reference evidence="10 11" key="1">
    <citation type="submission" date="2017-04" db="EMBL/GenBank/DDBJ databases">
        <authorList>
            <person name="Afonso C.L."/>
            <person name="Miller P.J."/>
            <person name="Scott M.A."/>
            <person name="Spackman E."/>
            <person name="Goraichik I."/>
            <person name="Dimitrov K.M."/>
            <person name="Suarez D.L."/>
            <person name="Swayne D.E."/>
        </authorList>
    </citation>
    <scope>NUCLEOTIDE SEQUENCE [LARGE SCALE GENOMIC DNA]</scope>
    <source>
        <strain evidence="10 11">DSM 23236</strain>
    </source>
</reference>
<dbReference type="OrthoDB" id="9809748at2"/>
<dbReference type="CDD" id="cd16913">
    <property type="entry name" value="YkuD_like"/>
    <property type="match status" value="1"/>
</dbReference>
<dbReference type="GO" id="GO:0004180">
    <property type="term" value="F:carboxypeptidase activity"/>
    <property type="evidence" value="ECO:0007669"/>
    <property type="project" value="UniProtKB-ARBA"/>
</dbReference>
<evidence type="ECO:0000256" key="2">
    <source>
        <dbReference type="ARBA" id="ARBA00005992"/>
    </source>
</evidence>
<dbReference type="Pfam" id="PF24125">
    <property type="entry name" value="Cds6_C"/>
    <property type="match status" value="1"/>
</dbReference>
<dbReference type="Gene3D" id="2.40.440.10">
    <property type="entry name" value="L,D-transpeptidase catalytic domain-like"/>
    <property type="match status" value="1"/>
</dbReference>
<keyword evidence="8" id="KW-0732">Signal</keyword>
<dbReference type="PROSITE" id="PS52029">
    <property type="entry name" value="LD_TPASE"/>
    <property type="match status" value="1"/>
</dbReference>
<dbReference type="RefSeq" id="WP_139798582.1">
    <property type="nucleotide sequence ID" value="NZ_FWXD01000001.1"/>
</dbReference>
<evidence type="ECO:0000256" key="3">
    <source>
        <dbReference type="ARBA" id="ARBA00022679"/>
    </source>
</evidence>
<dbReference type="UniPathway" id="UPA00219"/>
<sequence>MKSLSRWAKRLTSFTAVLLLATAAQTNFASFDAPARAYLGEKPGRARNGTPEQMIVAAIDDIRAGKMGDARATVDALLDKQPNYRLAHLLSADLYAMRAVPLDKIGGAASAPADRLEDLRREALVRSKREAAPPPLDQLPAPLLVMSPKQKNVILVDAGASRIYIYANNNGVPRYVTDFYATIGKLGMGKQVEGDQRTPLGVYFVTSHMPRAQMDKTMGAQAALYGVGAWPMSYPNEWDKRLGRTGHGIWLHGVPYDTYSRAPWASNGCVALTNPEMLAVADYLQIGTTPVVIVPKIEWLNQDAWRARNQEAQQTLDGWRSAWENRDTRNYLAEYSRAFVSEDGQSFDKWAVQKASVNAGKLWAKVKLGDISIFATGGDKPMWVTTFEQDYSSNNLNNRMRKRLYWQRDDAQWKIVWEGAAGAG</sequence>
<proteinExistence type="inferred from homology"/>
<feature type="active site" description="Proton donor/acceptor" evidence="7">
    <location>
        <position position="252"/>
    </location>
</feature>
<feature type="signal peptide" evidence="8">
    <location>
        <begin position="1"/>
        <end position="29"/>
    </location>
</feature>
<dbReference type="InterPro" id="IPR038063">
    <property type="entry name" value="Transpep_catalytic_dom"/>
</dbReference>
<dbReference type="AlphaFoldDB" id="A0A1W1WZH9"/>
<feature type="active site" description="Nucleophile" evidence="7">
    <location>
        <position position="269"/>
    </location>
</feature>
<keyword evidence="3" id="KW-0808">Transferase</keyword>
<evidence type="ECO:0000259" key="9">
    <source>
        <dbReference type="PROSITE" id="PS52029"/>
    </source>
</evidence>
<dbReference type="EMBL" id="FWXD01000001">
    <property type="protein sequence ID" value="SMC16940.1"/>
    <property type="molecule type" value="Genomic_DNA"/>
</dbReference>
<evidence type="ECO:0000313" key="11">
    <source>
        <dbReference type="Proteomes" id="UP000192761"/>
    </source>
</evidence>
<accession>A0A1W1WZH9</accession>
<dbReference type="InterPro" id="IPR005490">
    <property type="entry name" value="LD_TPept_cat_dom"/>
</dbReference>
<comment type="similarity">
    <text evidence="2">Belongs to the YkuD family.</text>
</comment>
<feature type="domain" description="L,D-TPase catalytic" evidence="9">
    <location>
        <begin position="152"/>
        <end position="294"/>
    </location>
</feature>
<protein>
    <submittedName>
        <fullName evidence="10">Murein L,D-transpeptidase YafK</fullName>
    </submittedName>
</protein>
<dbReference type="GO" id="GO:0009252">
    <property type="term" value="P:peptidoglycan biosynthetic process"/>
    <property type="evidence" value="ECO:0007669"/>
    <property type="project" value="UniProtKB-UniPathway"/>
</dbReference>
<evidence type="ECO:0000256" key="8">
    <source>
        <dbReference type="SAM" id="SignalP"/>
    </source>
</evidence>
<keyword evidence="5 7" id="KW-0573">Peptidoglycan synthesis</keyword>
<dbReference type="GO" id="GO:0016740">
    <property type="term" value="F:transferase activity"/>
    <property type="evidence" value="ECO:0007669"/>
    <property type="project" value="UniProtKB-KW"/>
</dbReference>
<dbReference type="PANTHER" id="PTHR36699">
    <property type="entry name" value="LD-TRANSPEPTIDASE"/>
    <property type="match status" value="1"/>
</dbReference>
<keyword evidence="4 7" id="KW-0133">Cell shape</keyword>
<evidence type="ECO:0000256" key="1">
    <source>
        <dbReference type="ARBA" id="ARBA00004752"/>
    </source>
</evidence>
<dbReference type="GO" id="GO:0071555">
    <property type="term" value="P:cell wall organization"/>
    <property type="evidence" value="ECO:0007669"/>
    <property type="project" value="UniProtKB-UniRule"/>
</dbReference>
<dbReference type="PANTHER" id="PTHR36699:SF1">
    <property type="entry name" value="L,D-TRANSPEPTIDASE YAFK-RELATED"/>
    <property type="match status" value="1"/>
</dbReference>
<feature type="chain" id="PRO_5012664319" evidence="8">
    <location>
        <begin position="30"/>
        <end position="424"/>
    </location>
</feature>
<name>A0A1W1WZH9_9NEIS</name>
<dbReference type="InterPro" id="IPR032710">
    <property type="entry name" value="NTF2-like_dom_sf"/>
</dbReference>